<dbReference type="Proteomes" id="UP000030754">
    <property type="component" value="Unassembled WGS sequence"/>
</dbReference>
<reference evidence="2" key="1">
    <citation type="submission" date="2013-10" db="EMBL/GenBank/DDBJ databases">
        <title>Genomic analysis of the causative agents of coccidiosis in chickens.</title>
        <authorList>
            <person name="Reid A.J."/>
            <person name="Blake D."/>
            <person name="Billington K."/>
            <person name="Browne H."/>
            <person name="Dunn M."/>
            <person name="Hung S."/>
            <person name="Kawahara F."/>
            <person name="Miranda-Saavedra D."/>
            <person name="Mourier T."/>
            <person name="Nagra H."/>
            <person name="Otto T.D."/>
            <person name="Rawlings N."/>
            <person name="Sanchez A."/>
            <person name="Sanders M."/>
            <person name="Subramaniam C."/>
            <person name="Tay Y."/>
            <person name="Dear P."/>
            <person name="Doerig C."/>
            <person name="Gruber A."/>
            <person name="Parkinson J."/>
            <person name="Shirley M."/>
            <person name="Wan K.L."/>
            <person name="Berriman M."/>
            <person name="Tomley F."/>
            <person name="Pain A."/>
        </authorList>
    </citation>
    <scope>NUCLEOTIDE SEQUENCE [LARGE SCALE GENOMIC DNA]</scope>
    <source>
        <strain evidence="2">Houghton</strain>
    </source>
</reference>
<protein>
    <submittedName>
        <fullName evidence="2">Glyoxalase, putative</fullName>
    </submittedName>
</protein>
<dbReference type="Gene3D" id="3.10.180.10">
    <property type="entry name" value="2,3-Dihydroxybiphenyl 1,2-Dioxygenase, domain 1"/>
    <property type="match status" value="1"/>
</dbReference>
<reference evidence="2" key="2">
    <citation type="submission" date="2013-10" db="EMBL/GenBank/DDBJ databases">
        <authorList>
            <person name="Aslett M."/>
        </authorList>
    </citation>
    <scope>NUCLEOTIDE SEQUENCE [LARGE SCALE GENOMIC DNA]</scope>
    <source>
        <strain evidence="2">Houghton</strain>
    </source>
</reference>
<evidence type="ECO:0000313" key="2">
    <source>
        <dbReference type="EMBL" id="CDJ64305.1"/>
    </source>
</evidence>
<feature type="compositionally biased region" description="Low complexity" evidence="1">
    <location>
        <begin position="343"/>
        <end position="358"/>
    </location>
</feature>
<feature type="region of interest" description="Disordered" evidence="1">
    <location>
        <begin position="337"/>
        <end position="358"/>
    </location>
</feature>
<keyword evidence="3" id="KW-1185">Reference proteome</keyword>
<gene>
    <name evidence="2" type="ORF">ENH_00071620</name>
</gene>
<name>U6MRL7_9EIME</name>
<evidence type="ECO:0000313" key="3">
    <source>
        <dbReference type="Proteomes" id="UP000030754"/>
    </source>
</evidence>
<organism evidence="2 3">
    <name type="scientific">Eimeria necatrix</name>
    <dbReference type="NCBI Taxonomy" id="51315"/>
    <lineage>
        <taxon>Eukaryota</taxon>
        <taxon>Sar</taxon>
        <taxon>Alveolata</taxon>
        <taxon>Apicomplexa</taxon>
        <taxon>Conoidasida</taxon>
        <taxon>Coccidia</taxon>
        <taxon>Eucoccidiorida</taxon>
        <taxon>Eimeriorina</taxon>
        <taxon>Eimeriidae</taxon>
        <taxon>Eimeria</taxon>
    </lineage>
</organism>
<dbReference type="InterPro" id="IPR029068">
    <property type="entry name" value="Glyas_Bleomycin-R_OHBP_Dase"/>
</dbReference>
<dbReference type="AlphaFoldDB" id="U6MRL7"/>
<feature type="compositionally biased region" description="Low complexity" evidence="1">
    <location>
        <begin position="268"/>
        <end position="286"/>
    </location>
</feature>
<accession>U6MRL7</accession>
<feature type="region of interest" description="Disordered" evidence="1">
    <location>
        <begin position="552"/>
        <end position="575"/>
    </location>
</feature>
<dbReference type="RefSeq" id="XP_013432772.1">
    <property type="nucleotide sequence ID" value="XM_013577318.1"/>
</dbReference>
<sequence length="845" mass="89447">MGSLLHSAMTSCCLCFWGPPRLLPTHRTAAAAAATAATAAVLIVLAFLSSTSQAFVLPHLQANFSSQSYSSNDSAAAAATAAAAAAAAAAATSSPAAILLPHSPIPLRIAPKPIAHAQGAAATRAAAASAAAAASEAASTAAEAPEAAAAAAALPAAAAAHREPLGASRLLHVRLLTLNLEKMVHFYTQLLGMKVLGLWGPPGGPPEGPPGGPPEGPPGGPPEGAPPALQQQSPHLWEPLSGRVSLAGGSSIPVDRIVLLGYGPEAAAATAAGGPPEGPPEASAGGPPQGPKLELIYSSRWAQQQREAEAAAAAALRKEESDLVAAVAAFQQQEALRQTGQCSSSSSRSSSSLLPSLSRMRGYERRRGRYDRGHHGFFGLSFLLPSLQQLQQQQVQQAGGKLLHFPAKRKQVPSMVPDQDARQEIWGQSCFMLDPDGNGVEVLQLTSSSSCSSIGLSEQARKQEAAINTWQNYMAEQEADISRQKEKQQLLQQLDEVEKLLLQLEQQQQQHQEEQQKEQQQQERDRLTKRQQELQRKLAVFNEQQRILDELEQQQQQRQREREAAAAGTALQHKGPLSPRLQKIRLYTSSPVAADRFFGSMLQMQLLRYKSHLLERLHPWTRFAATSRTYACEAAALRAKAGASEGAKAAAAAVAAAIAAAGDQGLYGETSTVPTEWEGPAAQDPPAAAAEVFRTEAAEREVPQVQVAYAYDENVVSVHPGFLHVALSVADVPSAVAHISSKEAEAAAAAEAEEKAAEAAATAGSKCQPCKMEGLQEGTHFGATEIVGDAEDVYKPTTIKFQTPQECLLLNFDGYPFLLATEEQAQAYYRCLQKAPVTGSPFKAL</sequence>
<feature type="compositionally biased region" description="Pro residues" evidence="1">
    <location>
        <begin position="202"/>
        <end position="225"/>
    </location>
</feature>
<dbReference type="EMBL" id="HG722931">
    <property type="protein sequence ID" value="CDJ64305.1"/>
    <property type="molecule type" value="Genomic_DNA"/>
</dbReference>
<dbReference type="VEuPathDB" id="ToxoDB:ENH_00071620"/>
<dbReference type="OrthoDB" id="16820at2759"/>
<proteinExistence type="predicted"/>
<evidence type="ECO:0000256" key="1">
    <source>
        <dbReference type="SAM" id="MobiDB-lite"/>
    </source>
</evidence>
<feature type="region of interest" description="Disordered" evidence="1">
    <location>
        <begin position="201"/>
        <end position="232"/>
    </location>
</feature>
<dbReference type="GeneID" id="25477294"/>
<dbReference type="SUPFAM" id="SSF54593">
    <property type="entry name" value="Glyoxalase/Bleomycin resistance protein/Dihydroxybiphenyl dioxygenase"/>
    <property type="match status" value="1"/>
</dbReference>
<feature type="region of interest" description="Disordered" evidence="1">
    <location>
        <begin position="268"/>
        <end position="293"/>
    </location>
</feature>